<dbReference type="PROSITE" id="PS00622">
    <property type="entry name" value="HTH_LUXR_1"/>
    <property type="match status" value="1"/>
</dbReference>
<keyword evidence="3" id="KW-0804">Transcription</keyword>
<accession>A0A641ARJ5</accession>
<dbReference type="InterPro" id="IPR029016">
    <property type="entry name" value="GAF-like_dom_sf"/>
</dbReference>
<evidence type="ECO:0000256" key="2">
    <source>
        <dbReference type="ARBA" id="ARBA00023125"/>
    </source>
</evidence>
<dbReference type="RefSeq" id="WP_129181490.1">
    <property type="nucleotide sequence ID" value="NZ_JAGIOG010000001.1"/>
</dbReference>
<evidence type="ECO:0000259" key="4">
    <source>
        <dbReference type="PROSITE" id="PS50043"/>
    </source>
</evidence>
<dbReference type="AlphaFoldDB" id="A0A641ARJ5"/>
<evidence type="ECO:0000313" key="6">
    <source>
        <dbReference type="Proteomes" id="UP001515100"/>
    </source>
</evidence>
<protein>
    <submittedName>
        <fullName evidence="5">Helix-turn-helix transcriptional regulator</fullName>
    </submittedName>
</protein>
<keyword evidence="1" id="KW-0805">Transcription regulation</keyword>
<dbReference type="PANTHER" id="PTHR44688">
    <property type="entry name" value="DNA-BINDING TRANSCRIPTIONAL ACTIVATOR DEVR_DOSR"/>
    <property type="match status" value="1"/>
</dbReference>
<dbReference type="PANTHER" id="PTHR44688:SF16">
    <property type="entry name" value="DNA-BINDING TRANSCRIPTIONAL ACTIVATOR DEVR_DOSR"/>
    <property type="match status" value="1"/>
</dbReference>
<reference evidence="5" key="1">
    <citation type="submission" date="2019-09" db="EMBL/GenBank/DDBJ databases">
        <authorList>
            <person name="Li J."/>
        </authorList>
    </citation>
    <scope>NUCLEOTIDE SEQUENCE [LARGE SCALE GENOMIC DNA]</scope>
    <source>
        <strain evidence="5">NRBC 14897</strain>
    </source>
</reference>
<dbReference type="InterPro" id="IPR000792">
    <property type="entry name" value="Tscrpt_reg_LuxR_C"/>
</dbReference>
<evidence type="ECO:0000256" key="3">
    <source>
        <dbReference type="ARBA" id="ARBA00023163"/>
    </source>
</evidence>
<dbReference type="PRINTS" id="PR00038">
    <property type="entry name" value="HTHLUXR"/>
</dbReference>
<dbReference type="InterPro" id="IPR036388">
    <property type="entry name" value="WH-like_DNA-bd_sf"/>
</dbReference>
<evidence type="ECO:0000313" key="5">
    <source>
        <dbReference type="EMBL" id="KAA1380734.1"/>
    </source>
</evidence>
<proteinExistence type="predicted"/>
<dbReference type="Pfam" id="PF00196">
    <property type="entry name" value="GerE"/>
    <property type="match status" value="1"/>
</dbReference>
<evidence type="ECO:0000256" key="1">
    <source>
        <dbReference type="ARBA" id="ARBA00023015"/>
    </source>
</evidence>
<dbReference type="Pfam" id="PF01590">
    <property type="entry name" value="GAF"/>
    <property type="match status" value="1"/>
</dbReference>
<keyword evidence="2" id="KW-0238">DNA-binding</keyword>
<organism evidence="5 6">
    <name type="scientific">Aeromicrobium fastidiosum</name>
    <dbReference type="NCBI Taxonomy" id="52699"/>
    <lineage>
        <taxon>Bacteria</taxon>
        <taxon>Bacillati</taxon>
        <taxon>Actinomycetota</taxon>
        <taxon>Actinomycetes</taxon>
        <taxon>Propionibacteriales</taxon>
        <taxon>Nocardioidaceae</taxon>
        <taxon>Aeromicrobium</taxon>
    </lineage>
</organism>
<dbReference type="SUPFAM" id="SSF46894">
    <property type="entry name" value="C-terminal effector domain of the bipartite response regulators"/>
    <property type="match status" value="1"/>
</dbReference>
<dbReference type="InterPro" id="IPR016032">
    <property type="entry name" value="Sig_transdc_resp-reg_C-effctor"/>
</dbReference>
<name>A0A641ARJ5_9ACTN</name>
<dbReference type="PROSITE" id="PS50043">
    <property type="entry name" value="HTH_LUXR_2"/>
    <property type="match status" value="1"/>
</dbReference>
<dbReference type="Gene3D" id="3.30.450.40">
    <property type="match status" value="1"/>
</dbReference>
<dbReference type="EMBL" id="SDPP02000001">
    <property type="protein sequence ID" value="KAA1380734.1"/>
    <property type="molecule type" value="Genomic_DNA"/>
</dbReference>
<dbReference type="Gene3D" id="1.10.10.10">
    <property type="entry name" value="Winged helix-like DNA-binding domain superfamily/Winged helix DNA-binding domain"/>
    <property type="match status" value="1"/>
</dbReference>
<dbReference type="InterPro" id="IPR003018">
    <property type="entry name" value="GAF"/>
</dbReference>
<sequence>MPIDLRRDDLDLLRAAAARLRREGGVPLVFGGLRDDSGVPVTLTLGEVTHDLASITIKPSRGLGGRTWISRRPAFVRDYGTSEDITHEYDRQILGERVTFLAVVPLVVRDEVRGLLYAGTRGAEQLSEAALEGLVVESRKVSDEMAIRDEVDRRVRLEQSVAAAGAETAELQRLRDAFAQMRVIARETHDPSTRERLDALLSGPSPSGVTLTARQLDVVSLVAAGCRNSEIADRLGLGPETVKSYLRSAMTRLGARSRHEAVTAARRHGLLP</sequence>
<dbReference type="CDD" id="cd06170">
    <property type="entry name" value="LuxR_C_like"/>
    <property type="match status" value="1"/>
</dbReference>
<dbReference type="SMART" id="SM00421">
    <property type="entry name" value="HTH_LUXR"/>
    <property type="match status" value="1"/>
</dbReference>
<gene>
    <name evidence="5" type="ORF">ESP62_006115</name>
</gene>
<dbReference type="SUPFAM" id="SSF55781">
    <property type="entry name" value="GAF domain-like"/>
    <property type="match status" value="1"/>
</dbReference>
<dbReference type="Proteomes" id="UP001515100">
    <property type="component" value="Unassembled WGS sequence"/>
</dbReference>
<feature type="domain" description="HTH luxR-type" evidence="4">
    <location>
        <begin position="204"/>
        <end position="269"/>
    </location>
</feature>
<dbReference type="GO" id="GO:0006355">
    <property type="term" value="P:regulation of DNA-templated transcription"/>
    <property type="evidence" value="ECO:0007669"/>
    <property type="project" value="InterPro"/>
</dbReference>
<dbReference type="OrthoDB" id="4069167at2"/>
<comment type="caution">
    <text evidence="5">The sequence shown here is derived from an EMBL/GenBank/DDBJ whole genome shotgun (WGS) entry which is preliminary data.</text>
</comment>
<keyword evidence="6" id="KW-1185">Reference proteome</keyword>
<dbReference type="GO" id="GO:0003677">
    <property type="term" value="F:DNA binding"/>
    <property type="evidence" value="ECO:0007669"/>
    <property type="project" value="UniProtKB-KW"/>
</dbReference>